<keyword evidence="5" id="KW-1185">Reference proteome</keyword>
<dbReference type="PANTHER" id="PTHR38589">
    <property type="entry name" value="BLR0621 PROTEIN"/>
    <property type="match status" value="1"/>
</dbReference>
<dbReference type="GO" id="GO:0008360">
    <property type="term" value="P:regulation of cell shape"/>
    <property type="evidence" value="ECO:0007669"/>
    <property type="project" value="UniProtKB-UniRule"/>
</dbReference>
<feature type="domain" description="L,D-TPase catalytic" evidence="3">
    <location>
        <begin position="1"/>
        <end position="148"/>
    </location>
</feature>
<keyword evidence="1" id="KW-0133">Cell shape</keyword>
<dbReference type="InterPro" id="IPR005490">
    <property type="entry name" value="LD_TPept_cat_dom"/>
</dbReference>
<evidence type="ECO:0000313" key="5">
    <source>
        <dbReference type="Proteomes" id="UP001165667"/>
    </source>
</evidence>
<dbReference type="GO" id="GO:0016740">
    <property type="term" value="F:transferase activity"/>
    <property type="evidence" value="ECO:0007669"/>
    <property type="project" value="InterPro"/>
</dbReference>
<reference evidence="4" key="1">
    <citation type="submission" date="2022-05" db="EMBL/GenBank/DDBJ databases">
        <authorList>
            <person name="Pankratov T."/>
        </authorList>
    </citation>
    <scope>NUCLEOTIDE SEQUENCE</scope>
    <source>
        <strain evidence="4">BP6-180914</strain>
    </source>
</reference>
<evidence type="ECO:0000256" key="1">
    <source>
        <dbReference type="PROSITE-ProRule" id="PRU01373"/>
    </source>
</evidence>
<dbReference type="PANTHER" id="PTHR38589:SF1">
    <property type="entry name" value="BLR0621 PROTEIN"/>
    <property type="match status" value="1"/>
</dbReference>
<feature type="active site" description="Nucleophile" evidence="1">
    <location>
        <position position="124"/>
    </location>
</feature>
<feature type="region of interest" description="Disordered" evidence="2">
    <location>
        <begin position="1"/>
        <end position="23"/>
    </location>
</feature>
<dbReference type="GO" id="GO:0009252">
    <property type="term" value="P:peptidoglycan biosynthetic process"/>
    <property type="evidence" value="ECO:0007669"/>
    <property type="project" value="UniProtKB-KW"/>
</dbReference>
<organism evidence="4 5">
    <name type="scientific">Lichenifustis flavocetrariae</name>
    <dbReference type="NCBI Taxonomy" id="2949735"/>
    <lineage>
        <taxon>Bacteria</taxon>
        <taxon>Pseudomonadati</taxon>
        <taxon>Pseudomonadota</taxon>
        <taxon>Alphaproteobacteria</taxon>
        <taxon>Hyphomicrobiales</taxon>
        <taxon>Lichenihabitantaceae</taxon>
        <taxon>Lichenifustis</taxon>
    </lineage>
</organism>
<dbReference type="Proteomes" id="UP001165667">
    <property type="component" value="Unassembled WGS sequence"/>
</dbReference>
<dbReference type="GO" id="GO:0071555">
    <property type="term" value="P:cell wall organization"/>
    <property type="evidence" value="ECO:0007669"/>
    <property type="project" value="UniProtKB-UniRule"/>
</dbReference>
<comment type="caution">
    <text evidence="4">The sequence shown here is derived from an EMBL/GenBank/DDBJ whole genome shotgun (WGS) entry which is preliminary data.</text>
</comment>
<evidence type="ECO:0000313" key="4">
    <source>
        <dbReference type="EMBL" id="MCW6507248.1"/>
    </source>
</evidence>
<name>A0AA42CH62_9HYPH</name>
<evidence type="ECO:0000256" key="2">
    <source>
        <dbReference type="SAM" id="MobiDB-lite"/>
    </source>
</evidence>
<proteinExistence type="predicted"/>
<comment type="pathway">
    <text evidence="1">Cell wall biogenesis; peptidoglycan biosynthesis.</text>
</comment>
<dbReference type="EMBL" id="JAMOIM010000002">
    <property type="protein sequence ID" value="MCW6507248.1"/>
    <property type="molecule type" value="Genomic_DNA"/>
</dbReference>
<keyword evidence="1" id="KW-0573">Peptidoglycan synthesis</keyword>
<gene>
    <name evidence="4" type="ORF">M8523_04360</name>
</gene>
<dbReference type="PROSITE" id="PS52029">
    <property type="entry name" value="LD_TPASE"/>
    <property type="match status" value="1"/>
</dbReference>
<sequence length="148" mass="16054">MIPCSLGPAGISHRKREGDGATPAGTFRLEAVMFRSDRKARPLSALGSRPLCPRDGWCDDPASTNYNQPVNLPSAQSHEHLWRNDTLYDLIVVIDHNRHPARKRKGSAIFLHVRDPAGAPTAGCIAVDAAALRRVLARISGRTSITIG</sequence>
<dbReference type="AlphaFoldDB" id="A0AA42CH62"/>
<feature type="active site" description="Proton donor/acceptor" evidence="1">
    <location>
        <position position="112"/>
    </location>
</feature>
<keyword evidence="1" id="KW-0961">Cell wall biogenesis/degradation</keyword>
<accession>A0AA42CH62</accession>
<evidence type="ECO:0000259" key="3">
    <source>
        <dbReference type="PROSITE" id="PS52029"/>
    </source>
</evidence>
<protein>
    <submittedName>
        <fullName evidence="4">L,D-transpeptidase family protein</fullName>
    </submittedName>
</protein>
<dbReference type="Pfam" id="PF03734">
    <property type="entry name" value="YkuD"/>
    <property type="match status" value="1"/>
</dbReference>